<sequence>MPSPRSVTENAKVITGGLAFGESPRWHEGRLWLCNWGTGEIVAVDEGGKSKVMLTVPAVLPYSIDWLPDGRLLVISGREGLLLRQEADGTLVTHADLRQLSKNPWNEIVVDGRGNVYVNGGGPVPAPGEHFGPGTIVLIMPDGAVRQVAENIAFANGMAVTPDNKTLIVAESHARRLTAFDIGDDGELSNRRVWADLGNDYPDGICLDAEGCVWYADVPNRHCVRVREGGTKLDRVEVDRGCFACMLGGADGRTLFITAAEWRGFEHMVSDARTGQVLSAEAPAPGIGWPSYSSGNRW</sequence>
<protein>
    <submittedName>
        <fullName evidence="5">Gluconolaconase</fullName>
    </submittedName>
</protein>
<dbReference type="InterPro" id="IPR013658">
    <property type="entry name" value="SGL"/>
</dbReference>
<dbReference type="PANTHER" id="PTHR47572">
    <property type="entry name" value="LIPOPROTEIN-RELATED"/>
    <property type="match status" value="1"/>
</dbReference>
<reference evidence="5 6" key="1">
    <citation type="submission" date="2015-12" db="EMBL/GenBank/DDBJ databases">
        <title>Draft genome sequence of Mesorhizobium sp. UFLA 01-765, a multitolerant efficient symbiont and plant-growth promoting strain isolated from Zn-mining soil using Leucaena leucocephala as a trap plant.</title>
        <authorList>
            <person name="Rangel W.M."/>
            <person name="Thijs S."/>
            <person name="Longatti S.M."/>
            <person name="Moreira F.M."/>
            <person name="Weyens N."/>
            <person name="Vangronsveld J."/>
            <person name="Van Hamme J.D."/>
            <person name="Bottos E.M."/>
            <person name="Rineau F."/>
        </authorList>
    </citation>
    <scope>NUCLEOTIDE SEQUENCE [LARGE SCALE GENOMIC DNA]</scope>
    <source>
        <strain evidence="5 6">UFLA 01-765</strain>
    </source>
</reference>
<feature type="binding site" evidence="3">
    <location>
        <position position="106"/>
    </location>
    <ligand>
        <name>substrate</name>
    </ligand>
</feature>
<keyword evidence="3" id="KW-0479">Metal-binding</keyword>
<dbReference type="OrthoDB" id="2633250at2"/>
<accession>A0A124GFK5</accession>
<keyword evidence="3" id="KW-0862">Zinc</keyword>
<feature type="binding site" evidence="3">
    <location>
        <position position="156"/>
    </location>
    <ligand>
        <name>a divalent metal cation</name>
        <dbReference type="ChEBI" id="CHEBI:60240"/>
    </ligand>
</feature>
<dbReference type="AlphaFoldDB" id="A0A124GFK5"/>
<organism evidence="5 6">
    <name type="scientific">Rhizobium loti</name>
    <name type="common">Mesorhizobium loti</name>
    <dbReference type="NCBI Taxonomy" id="381"/>
    <lineage>
        <taxon>Bacteria</taxon>
        <taxon>Pseudomonadati</taxon>
        <taxon>Pseudomonadota</taxon>
        <taxon>Alphaproteobacteria</taxon>
        <taxon>Hyphomicrobiales</taxon>
        <taxon>Phyllobacteriaceae</taxon>
        <taxon>Mesorhizobium</taxon>
    </lineage>
</organism>
<proteinExistence type="predicted"/>
<evidence type="ECO:0000313" key="6">
    <source>
        <dbReference type="Proteomes" id="UP000053176"/>
    </source>
</evidence>
<dbReference type="Proteomes" id="UP000053176">
    <property type="component" value="Unassembled WGS sequence"/>
</dbReference>
<feature type="binding site" evidence="3">
    <location>
        <position position="203"/>
    </location>
    <ligand>
        <name>a divalent metal cation</name>
        <dbReference type="ChEBI" id="CHEBI:60240"/>
    </ligand>
</feature>
<dbReference type="InterPro" id="IPR005511">
    <property type="entry name" value="SMP-30"/>
</dbReference>
<evidence type="ECO:0000256" key="1">
    <source>
        <dbReference type="ARBA" id="ARBA00022801"/>
    </source>
</evidence>
<feature type="binding site" evidence="3">
    <location>
        <position position="22"/>
    </location>
    <ligand>
        <name>a divalent metal cation</name>
        <dbReference type="ChEBI" id="CHEBI:60240"/>
    </ligand>
</feature>
<gene>
    <name evidence="5" type="ORF">AU467_32445</name>
</gene>
<feature type="active site" description="Proton donor/acceptor" evidence="2">
    <location>
        <position position="203"/>
    </location>
</feature>
<comment type="cofactor">
    <cofactor evidence="3">
        <name>Zn(2+)</name>
        <dbReference type="ChEBI" id="CHEBI:29105"/>
    </cofactor>
    <text evidence="3">Binds 1 divalent metal cation per subunit.</text>
</comment>
<dbReference type="Pfam" id="PF08450">
    <property type="entry name" value="SGL"/>
    <property type="match status" value="1"/>
</dbReference>
<name>A0A124GFK5_RHILI</name>
<evidence type="ECO:0000313" key="5">
    <source>
        <dbReference type="EMBL" id="KUM23913.1"/>
    </source>
</evidence>
<dbReference type="GO" id="GO:0046872">
    <property type="term" value="F:metal ion binding"/>
    <property type="evidence" value="ECO:0007669"/>
    <property type="project" value="UniProtKB-KW"/>
</dbReference>
<keyword evidence="1" id="KW-0378">Hydrolase</keyword>
<evidence type="ECO:0000256" key="3">
    <source>
        <dbReference type="PIRSR" id="PIRSR605511-2"/>
    </source>
</evidence>
<evidence type="ECO:0000259" key="4">
    <source>
        <dbReference type="Pfam" id="PF08450"/>
    </source>
</evidence>
<dbReference type="SUPFAM" id="SSF63829">
    <property type="entry name" value="Calcium-dependent phosphotriesterase"/>
    <property type="match status" value="1"/>
</dbReference>
<dbReference type="InterPro" id="IPR051262">
    <property type="entry name" value="SMP-30/CGR1_Lactonase"/>
</dbReference>
<dbReference type="PRINTS" id="PR01790">
    <property type="entry name" value="SMP30FAMILY"/>
</dbReference>
<dbReference type="GO" id="GO:0016787">
    <property type="term" value="F:hydrolase activity"/>
    <property type="evidence" value="ECO:0007669"/>
    <property type="project" value="UniProtKB-KW"/>
</dbReference>
<comment type="caution">
    <text evidence="5">The sequence shown here is derived from an EMBL/GenBank/DDBJ whole genome shotgun (WGS) entry which is preliminary data.</text>
</comment>
<feature type="domain" description="SMP-30/Gluconolactonase/LRE-like region" evidence="4">
    <location>
        <begin position="20"/>
        <end position="260"/>
    </location>
</feature>
<dbReference type="EMBL" id="LPWA01000151">
    <property type="protein sequence ID" value="KUM23913.1"/>
    <property type="molecule type" value="Genomic_DNA"/>
</dbReference>
<dbReference type="InterPro" id="IPR011042">
    <property type="entry name" value="6-blade_b-propeller_TolB-like"/>
</dbReference>
<dbReference type="Gene3D" id="2.120.10.30">
    <property type="entry name" value="TolB, C-terminal domain"/>
    <property type="match status" value="1"/>
</dbReference>
<dbReference type="PANTHER" id="PTHR47572:SF4">
    <property type="entry name" value="LACTONASE DRP35"/>
    <property type="match status" value="1"/>
</dbReference>
<evidence type="ECO:0000256" key="2">
    <source>
        <dbReference type="PIRSR" id="PIRSR605511-1"/>
    </source>
</evidence>